<dbReference type="EC" id="2.7.1.180" evidence="3 12"/>
<keyword evidence="6 12" id="KW-0808">Transferase</keyword>
<evidence type="ECO:0000256" key="9">
    <source>
        <dbReference type="ARBA" id="ARBA00022842"/>
    </source>
</evidence>
<keyword evidence="5 12" id="KW-0285">Flavoprotein</keyword>
<gene>
    <name evidence="14" type="ORF">RM552_16975</name>
</gene>
<comment type="caution">
    <text evidence="14">The sequence shown here is derived from an EMBL/GenBank/DDBJ whole genome shotgun (WGS) entry which is preliminary data.</text>
</comment>
<dbReference type="EMBL" id="JAVRHX010000008">
    <property type="protein sequence ID" value="MDT0596552.1"/>
    <property type="molecule type" value="Genomic_DNA"/>
</dbReference>
<comment type="cofactor">
    <cofactor evidence="1 13">
        <name>Mg(2+)</name>
        <dbReference type="ChEBI" id="CHEBI:18420"/>
    </cofactor>
</comment>
<evidence type="ECO:0000256" key="4">
    <source>
        <dbReference type="ARBA" id="ARBA00016337"/>
    </source>
</evidence>
<protein>
    <recommendedName>
        <fullName evidence="4 12">FAD:protein FMN transferase</fullName>
        <ecNumber evidence="3 12">2.7.1.180</ecNumber>
    </recommendedName>
    <alternativeName>
        <fullName evidence="10 12">Flavin transferase</fullName>
    </alternativeName>
</protein>
<keyword evidence="9 12" id="KW-0460">Magnesium</keyword>
<dbReference type="SUPFAM" id="SSF143631">
    <property type="entry name" value="ApbE-like"/>
    <property type="match status" value="1"/>
</dbReference>
<evidence type="ECO:0000256" key="11">
    <source>
        <dbReference type="ARBA" id="ARBA00048540"/>
    </source>
</evidence>
<dbReference type="InterPro" id="IPR003374">
    <property type="entry name" value="ApbE-like_sf"/>
</dbReference>
<dbReference type="Gene3D" id="3.10.520.10">
    <property type="entry name" value="ApbE-like domains"/>
    <property type="match status" value="1"/>
</dbReference>
<evidence type="ECO:0000256" key="10">
    <source>
        <dbReference type="ARBA" id="ARBA00031306"/>
    </source>
</evidence>
<feature type="chain" id="PRO_5045005872" description="FAD:protein FMN transferase" evidence="13">
    <location>
        <begin position="23"/>
        <end position="344"/>
    </location>
</feature>
<dbReference type="GO" id="GO:0016740">
    <property type="term" value="F:transferase activity"/>
    <property type="evidence" value="ECO:0007669"/>
    <property type="project" value="UniProtKB-KW"/>
</dbReference>
<evidence type="ECO:0000256" key="1">
    <source>
        <dbReference type="ARBA" id="ARBA00001946"/>
    </source>
</evidence>
<sequence length="344" mass="37856">MKHLYLCFLAASVLLLSSCDNADKTAKLVTLNGLTMGTTYEVKYVEPVGSQAQFGSMQLHSKIDELLININQLMSTYIADSELSLLNQAPADITFPISEQTNYVIQEAQKLNVLSEGMLDITVGPLVNLWGFGPSAKPEKVPTSEQLSKVSQFVGIDKFRLENRGVTKSHENVYIDLSTIAKGYGVDAIAELLESFGINNYLVEIGGELRVSGYKSVGQDWLIAIEKPISDKRAVQRIISIGDGALASSGDYRRYYEEDGIRYSHLIDPKTGYPIQHKLVAVTVVSDKSIHADGLATALIVMGKEKGMELANKEGIAALFITKEMNEFVEYQSEVYASRVKTIQ</sequence>
<evidence type="ECO:0000256" key="8">
    <source>
        <dbReference type="ARBA" id="ARBA00022827"/>
    </source>
</evidence>
<dbReference type="Pfam" id="PF02424">
    <property type="entry name" value="ApbE"/>
    <property type="match status" value="1"/>
</dbReference>
<proteinExistence type="inferred from homology"/>
<feature type="signal peptide" evidence="13">
    <location>
        <begin position="1"/>
        <end position="22"/>
    </location>
</feature>
<evidence type="ECO:0000256" key="2">
    <source>
        <dbReference type="ARBA" id="ARBA00008282"/>
    </source>
</evidence>
<evidence type="ECO:0000313" key="14">
    <source>
        <dbReference type="EMBL" id="MDT0596552.1"/>
    </source>
</evidence>
<keyword evidence="15" id="KW-1185">Reference proteome</keyword>
<evidence type="ECO:0000313" key="15">
    <source>
        <dbReference type="Proteomes" id="UP001253545"/>
    </source>
</evidence>
<comment type="similarity">
    <text evidence="2 12 13">Belongs to the ApbE family.</text>
</comment>
<evidence type="ECO:0000256" key="12">
    <source>
        <dbReference type="PIRNR" id="PIRNR006268"/>
    </source>
</evidence>
<keyword evidence="13" id="KW-0732">Signal</keyword>
<evidence type="ECO:0000256" key="5">
    <source>
        <dbReference type="ARBA" id="ARBA00022630"/>
    </source>
</evidence>
<evidence type="ECO:0000256" key="13">
    <source>
        <dbReference type="RuleBase" id="RU363002"/>
    </source>
</evidence>
<comment type="subcellular location">
    <subcellularLocation>
        <location evidence="13">Cell inner membrane</location>
        <topology evidence="13">Lipid-anchor</topology>
        <orientation evidence="13">Periplasmic side</orientation>
    </subcellularLocation>
</comment>
<keyword evidence="8 12" id="KW-0274">FAD</keyword>
<dbReference type="PANTHER" id="PTHR30040">
    <property type="entry name" value="THIAMINE BIOSYNTHESIS LIPOPROTEIN APBE"/>
    <property type="match status" value="1"/>
</dbReference>
<dbReference type="Proteomes" id="UP001253545">
    <property type="component" value="Unassembled WGS sequence"/>
</dbReference>
<keyword evidence="13" id="KW-0472">Membrane</keyword>
<accession>A0ABU2ZV77</accession>
<keyword evidence="13" id="KW-0449">Lipoprotein</keyword>
<comment type="catalytic activity">
    <reaction evidence="11 12 13">
        <text>L-threonyl-[protein] + FAD = FMN-L-threonyl-[protein] + AMP + H(+)</text>
        <dbReference type="Rhea" id="RHEA:36847"/>
        <dbReference type="Rhea" id="RHEA-COMP:11060"/>
        <dbReference type="Rhea" id="RHEA-COMP:11061"/>
        <dbReference type="ChEBI" id="CHEBI:15378"/>
        <dbReference type="ChEBI" id="CHEBI:30013"/>
        <dbReference type="ChEBI" id="CHEBI:57692"/>
        <dbReference type="ChEBI" id="CHEBI:74257"/>
        <dbReference type="ChEBI" id="CHEBI:456215"/>
        <dbReference type="EC" id="2.7.1.180"/>
    </reaction>
</comment>
<evidence type="ECO:0000256" key="6">
    <source>
        <dbReference type="ARBA" id="ARBA00022679"/>
    </source>
</evidence>
<name>A0ABU2ZV77_9ALTE</name>
<comment type="function">
    <text evidence="13">Flavin transferase that catalyzes the transfer of the FMN moiety of FAD and its covalent binding to the hydroxyl group of a threonine residue in a target flavoprotein.</text>
</comment>
<reference evidence="14 15" key="1">
    <citation type="submission" date="2023-09" db="EMBL/GenBank/DDBJ databases">
        <authorList>
            <person name="Rey-Velasco X."/>
        </authorList>
    </citation>
    <scope>NUCLEOTIDE SEQUENCE [LARGE SCALE GENOMIC DNA]</scope>
    <source>
        <strain evidence="14 15">P117</strain>
    </source>
</reference>
<dbReference type="InterPro" id="IPR024932">
    <property type="entry name" value="ApbE"/>
</dbReference>
<keyword evidence="13" id="KW-0997">Cell inner membrane</keyword>
<keyword evidence="7 12" id="KW-0479">Metal-binding</keyword>
<dbReference type="PROSITE" id="PS51257">
    <property type="entry name" value="PROKAR_LIPOPROTEIN"/>
    <property type="match status" value="1"/>
</dbReference>
<evidence type="ECO:0000256" key="7">
    <source>
        <dbReference type="ARBA" id="ARBA00022723"/>
    </source>
</evidence>
<keyword evidence="13" id="KW-1003">Cell membrane</keyword>
<dbReference type="RefSeq" id="WP_311370077.1">
    <property type="nucleotide sequence ID" value="NZ_JAVRHX010000008.1"/>
</dbReference>
<evidence type="ECO:0000256" key="3">
    <source>
        <dbReference type="ARBA" id="ARBA00011955"/>
    </source>
</evidence>
<dbReference type="PIRSF" id="PIRSF006268">
    <property type="entry name" value="ApbE"/>
    <property type="match status" value="1"/>
</dbReference>
<dbReference type="PANTHER" id="PTHR30040:SF2">
    <property type="entry name" value="FAD:PROTEIN FMN TRANSFERASE"/>
    <property type="match status" value="1"/>
</dbReference>
<organism evidence="14 15">
    <name type="scientific">Glaciecola petra</name>
    <dbReference type="NCBI Taxonomy" id="3075602"/>
    <lineage>
        <taxon>Bacteria</taxon>
        <taxon>Pseudomonadati</taxon>
        <taxon>Pseudomonadota</taxon>
        <taxon>Gammaproteobacteria</taxon>
        <taxon>Alteromonadales</taxon>
        <taxon>Alteromonadaceae</taxon>
        <taxon>Glaciecola</taxon>
    </lineage>
</organism>